<dbReference type="GeneID" id="90836352"/>
<gene>
    <name evidence="2" type="ORF">AS033_08970</name>
    <name evidence="3" type="ORF">SZL87_10060</name>
</gene>
<reference evidence="2 4" key="1">
    <citation type="journal article" date="2015" name="Int. J. Syst. Evol. Microbiol.">
        <title>Exiguobacterium enclense sp. nov., isolated from sediment.</title>
        <authorList>
            <person name="Dastager S.G."/>
            <person name="Mawlankar R."/>
            <person name="Sonalkar V.V."/>
            <person name="Thorat M.N."/>
            <person name="Mual P."/>
            <person name="Verma A."/>
            <person name="Krishnamurthi S."/>
            <person name="Tang S.K."/>
            <person name="Li W.J."/>
        </authorList>
    </citation>
    <scope>NUCLEOTIDE SEQUENCE [LARGE SCALE GENOMIC DNA]</scope>
    <source>
        <strain evidence="2 4">NIO-1109</strain>
    </source>
</reference>
<dbReference type="RefSeq" id="WP_023467853.1">
    <property type="nucleotide sequence ID" value="NZ_FMYN01000002.1"/>
</dbReference>
<evidence type="ECO:0000256" key="1">
    <source>
        <dbReference type="SAM" id="MobiDB-lite"/>
    </source>
</evidence>
<comment type="caution">
    <text evidence="2">The sequence shown here is derived from an EMBL/GenBank/DDBJ whole genome shotgun (WGS) entry which is preliminary data.</text>
</comment>
<dbReference type="Proteomes" id="UP000053797">
    <property type="component" value="Unassembled WGS sequence"/>
</dbReference>
<proteinExistence type="predicted"/>
<evidence type="ECO:0000313" key="3">
    <source>
        <dbReference type="EMBL" id="MEI4462769.1"/>
    </source>
</evidence>
<dbReference type="InterPro" id="IPR036102">
    <property type="entry name" value="OsmC/Ohrsf"/>
</dbReference>
<dbReference type="EMBL" id="LNQL01000002">
    <property type="protein sequence ID" value="KSU49489.1"/>
    <property type="molecule type" value="Genomic_DNA"/>
</dbReference>
<dbReference type="InterPro" id="IPR003718">
    <property type="entry name" value="OsmC/Ohr_fam"/>
</dbReference>
<name>A0A0V8GH65_9BACL</name>
<organism evidence="2 4">
    <name type="scientific">Exiguobacterium indicum</name>
    <dbReference type="NCBI Taxonomy" id="296995"/>
    <lineage>
        <taxon>Bacteria</taxon>
        <taxon>Bacillati</taxon>
        <taxon>Bacillota</taxon>
        <taxon>Bacilli</taxon>
        <taxon>Bacillales</taxon>
        <taxon>Bacillales Family XII. Incertae Sedis</taxon>
        <taxon>Exiguobacterium</taxon>
    </lineage>
</organism>
<evidence type="ECO:0000313" key="2">
    <source>
        <dbReference type="EMBL" id="KSU49489.1"/>
    </source>
</evidence>
<dbReference type="SUPFAM" id="SSF82784">
    <property type="entry name" value="OsmC-like"/>
    <property type="match status" value="1"/>
</dbReference>
<dbReference type="PANTHER" id="PTHR34352">
    <property type="entry name" value="PROTEIN YHFA"/>
    <property type="match status" value="1"/>
</dbReference>
<sequence>MQATVTWNKQMGFSGQTESGHHLAMDAAPENGGENQAPRPTELLLHAVAGCTGIDIVSILEKMRLTITHFEMDIEGERAEDHPRRFTSISIHYRLEGDLPEDKVRRAISLSKDKYCSVSQSLNAEISVYYSINGVRSEDPL</sequence>
<protein>
    <submittedName>
        <fullName evidence="3">OsmC family protein</fullName>
    </submittedName>
    <submittedName>
        <fullName evidence="2">Peroxiredoxin</fullName>
    </submittedName>
</protein>
<keyword evidence="5" id="KW-1185">Reference proteome</keyword>
<feature type="compositionally biased region" description="Polar residues" evidence="1">
    <location>
        <begin position="1"/>
        <end position="18"/>
    </location>
</feature>
<dbReference type="PANTHER" id="PTHR34352:SF1">
    <property type="entry name" value="PROTEIN YHFA"/>
    <property type="match status" value="1"/>
</dbReference>
<feature type="region of interest" description="Disordered" evidence="1">
    <location>
        <begin position="1"/>
        <end position="38"/>
    </location>
</feature>
<dbReference type="Pfam" id="PF02566">
    <property type="entry name" value="OsmC"/>
    <property type="match status" value="1"/>
</dbReference>
<dbReference type="Gene3D" id="3.30.300.20">
    <property type="match status" value="1"/>
</dbReference>
<dbReference type="EMBL" id="JBAWKY010000002">
    <property type="protein sequence ID" value="MEI4462769.1"/>
    <property type="molecule type" value="Genomic_DNA"/>
</dbReference>
<reference evidence="3 5" key="2">
    <citation type="submission" date="2023-12" db="EMBL/GenBank/DDBJ databases">
        <authorList>
            <person name="Easwaran N."/>
            <person name="Lazarus H.P.S."/>
        </authorList>
    </citation>
    <scope>NUCLEOTIDE SEQUENCE [LARGE SCALE GENOMIC DNA]</scope>
    <source>
        <strain evidence="3 5">VIT-2023</strain>
    </source>
</reference>
<evidence type="ECO:0000313" key="4">
    <source>
        <dbReference type="Proteomes" id="UP000053797"/>
    </source>
</evidence>
<dbReference type="Proteomes" id="UP001387110">
    <property type="component" value="Unassembled WGS sequence"/>
</dbReference>
<accession>A0A0V8GH65</accession>
<dbReference type="InterPro" id="IPR015946">
    <property type="entry name" value="KH_dom-like_a/b"/>
</dbReference>
<dbReference type="OrthoDB" id="9804010at2"/>
<evidence type="ECO:0000313" key="5">
    <source>
        <dbReference type="Proteomes" id="UP001387110"/>
    </source>
</evidence>
<dbReference type="Gene3D" id="2.20.25.10">
    <property type="match status" value="1"/>
</dbReference>
<dbReference type="AlphaFoldDB" id="A0A0V8GH65"/>